<evidence type="ECO:0000259" key="2">
    <source>
        <dbReference type="Pfam" id="PF07157"/>
    </source>
</evidence>
<evidence type="ECO:0000313" key="5">
    <source>
        <dbReference type="EMBL" id="CUV41742.1"/>
    </source>
</evidence>
<dbReference type="Pfam" id="PF07157">
    <property type="entry name" value="DNA_circ_N"/>
    <property type="match status" value="1"/>
</dbReference>
<sequence>MSWRDELRPASFRGVPFETRGEHGLSGGRRRATHEYPQRDEPYVEDMGRKARERKITAFVIGSDYMTGRDALIEALETAGSGELVLPFAGRRSVVAGDFSMMESTEYGGMAVFTLSFTEAGQQAEPNSEVDADGQLAQSQETAFSDIADDFASGFDLSGLPAWSVDDIQSTVTSFLGLDAFKAQASDVLSIKGRLTSLLLTPLTFANTLIDLVRGVTDVRGIFDVPYIPVRSWRSQAVTAASAAAMVAGAATATRGVVVQRQAAVNMLMHRAALVQETALIADLPTRTSVEAARRQLLEHFDAHDATPGLLRPSPVLAQSLRTLQVDALVALRRQAAALPQSYTLQLLQATPAVVLAYDLYQNLRADEIVLRNGVRHPGFVPAGVPLEVSSQ</sequence>
<dbReference type="InterPro" id="IPR009826">
    <property type="entry name" value="DNA_circ_N"/>
</dbReference>
<organism evidence="6">
    <name type="scientific">Ralstonia solanacearum</name>
    <name type="common">Pseudomonas solanacearum</name>
    <dbReference type="NCBI Taxonomy" id="305"/>
    <lineage>
        <taxon>Bacteria</taxon>
        <taxon>Pseudomonadati</taxon>
        <taxon>Pseudomonadota</taxon>
        <taxon>Betaproteobacteria</taxon>
        <taxon>Burkholderiales</taxon>
        <taxon>Burkholderiaceae</taxon>
        <taxon>Ralstonia</taxon>
        <taxon>Ralstonia solanacearum species complex</taxon>
    </lineage>
</organism>
<reference evidence="6" key="1">
    <citation type="submission" date="2015-10" db="EMBL/GenBank/DDBJ databases">
        <authorList>
            <person name="Gilbert D.G."/>
        </authorList>
    </citation>
    <scope>NUCLEOTIDE SEQUENCE</scope>
    <source>
        <strain evidence="6">Phyl III-seqv23</strain>
    </source>
</reference>
<proteinExistence type="predicted"/>
<dbReference type="EMBL" id="LN899826">
    <property type="protein sequence ID" value="CUV41742.1"/>
    <property type="molecule type" value="Genomic_DNA"/>
</dbReference>
<accession>A0A0S4XBQ0</accession>
<dbReference type="AlphaFoldDB" id="A0A0S4XBQ0"/>
<evidence type="ECO:0000256" key="1">
    <source>
        <dbReference type="SAM" id="MobiDB-lite"/>
    </source>
</evidence>
<feature type="region of interest" description="Disordered" evidence="1">
    <location>
        <begin position="14"/>
        <end position="41"/>
    </location>
</feature>
<evidence type="ECO:0000313" key="4">
    <source>
        <dbReference type="EMBL" id="CUV34941.1"/>
    </source>
</evidence>
<dbReference type="EMBL" id="LN899825">
    <property type="protein sequence ID" value="CUV34941.1"/>
    <property type="molecule type" value="Genomic_DNA"/>
</dbReference>
<evidence type="ECO:0000313" key="6">
    <source>
        <dbReference type="EMBL" id="CUV61172.1"/>
    </source>
</evidence>
<protein>
    <submittedName>
        <fullName evidence="6">Mu-like prophage FluMu DNA circulation protein</fullName>
    </submittedName>
</protein>
<name>A0A0S4XBQ0_RALSL</name>
<feature type="domain" description="DNA circulation N-terminal" evidence="2">
    <location>
        <begin position="7"/>
        <end position="93"/>
    </location>
</feature>
<dbReference type="EMBL" id="LN899822">
    <property type="protein sequence ID" value="CUV61172.1"/>
    <property type="molecule type" value="Genomic_DNA"/>
</dbReference>
<dbReference type="EMBL" id="LN899823">
    <property type="protein sequence ID" value="CUV25310.1"/>
    <property type="molecule type" value="Genomic_DNA"/>
</dbReference>
<gene>
    <name evidence="6" type="ORF">RD1301_v1_1340005</name>
    <name evidence="3" type="ORF">RUN1744_v1_910026</name>
    <name evidence="4" type="ORF">TD1301_v1_1150010</name>
    <name evidence="5" type="ORF">TF3108_v1_850027</name>
</gene>
<evidence type="ECO:0000313" key="3">
    <source>
        <dbReference type="EMBL" id="CUV25310.1"/>
    </source>
</evidence>